<evidence type="ECO:0000259" key="2">
    <source>
        <dbReference type="Pfam" id="PF01682"/>
    </source>
</evidence>
<feature type="region of interest" description="Disordered" evidence="1">
    <location>
        <begin position="68"/>
        <end position="92"/>
    </location>
</feature>
<dbReference type="InterPro" id="IPR002602">
    <property type="entry name" value="DB"/>
</dbReference>
<gene>
    <name evidence="3" type="ORF">PFISCL1PPCAC_25235</name>
</gene>
<dbReference type="PANTHER" id="PTHR21679:SF1">
    <property type="entry name" value="DOMAIN OF UNKNOWN FUNCTION DB DOMAIN-CONTAINING PROTEIN"/>
    <property type="match status" value="1"/>
</dbReference>
<feature type="domain" description="Domain of unknown function DB" evidence="2">
    <location>
        <begin position="154"/>
        <end position="259"/>
    </location>
</feature>
<dbReference type="EMBL" id="BTSY01000006">
    <property type="protein sequence ID" value="GMT33938.1"/>
    <property type="molecule type" value="Genomic_DNA"/>
</dbReference>
<accession>A0AAV5WTI9</accession>
<evidence type="ECO:0000313" key="3">
    <source>
        <dbReference type="EMBL" id="GMT33938.1"/>
    </source>
</evidence>
<dbReference type="AlphaFoldDB" id="A0AAV5WTI9"/>
<reference evidence="3" key="1">
    <citation type="submission" date="2023-10" db="EMBL/GenBank/DDBJ databases">
        <title>Genome assembly of Pristionchus species.</title>
        <authorList>
            <person name="Yoshida K."/>
            <person name="Sommer R.J."/>
        </authorList>
    </citation>
    <scope>NUCLEOTIDE SEQUENCE</scope>
    <source>
        <strain evidence="3">RS5133</strain>
    </source>
</reference>
<dbReference type="PANTHER" id="PTHR21679">
    <property type="entry name" value="DOMAIN OF UNKNOWN FUNCTION DB DOMAIN-CONTAINING PROTEIN-RELATED"/>
    <property type="match status" value="1"/>
</dbReference>
<sequence length="266" mass="29154">LIAVAATVIAATASKDPSCPKLKRLDCCRIDLDSRCFSKSCFKWINRYCPERAETILKRIRQGEAAAEPEFVVTPPPSSGSSAVPPSFPIDETKGPEVESAAVAAAAAEAPATPDISDLSRAAPKKELGKCGTAEKNYQPCTTRGIADKLFKSCCDLYVPKECHSMCTYETDQEKTRNMLIDLVRHPSCSLKHLSSILYCASQNRDNRKCCASLDLNAPQLQVGSRCLRLCDPSGTAVERVTKDDVTCLYNWNVIMYCHHAGIREM</sequence>
<dbReference type="Proteomes" id="UP001432322">
    <property type="component" value="Unassembled WGS sequence"/>
</dbReference>
<dbReference type="Pfam" id="PF01682">
    <property type="entry name" value="DB"/>
    <property type="match status" value="1"/>
</dbReference>
<keyword evidence="4" id="KW-1185">Reference proteome</keyword>
<name>A0AAV5WTI9_9BILA</name>
<comment type="caution">
    <text evidence="3">The sequence shown here is derived from an EMBL/GenBank/DDBJ whole genome shotgun (WGS) entry which is preliminary data.</text>
</comment>
<evidence type="ECO:0000313" key="4">
    <source>
        <dbReference type="Proteomes" id="UP001432322"/>
    </source>
</evidence>
<proteinExistence type="predicted"/>
<evidence type="ECO:0000256" key="1">
    <source>
        <dbReference type="SAM" id="MobiDB-lite"/>
    </source>
</evidence>
<organism evidence="3 4">
    <name type="scientific">Pristionchus fissidentatus</name>
    <dbReference type="NCBI Taxonomy" id="1538716"/>
    <lineage>
        <taxon>Eukaryota</taxon>
        <taxon>Metazoa</taxon>
        <taxon>Ecdysozoa</taxon>
        <taxon>Nematoda</taxon>
        <taxon>Chromadorea</taxon>
        <taxon>Rhabditida</taxon>
        <taxon>Rhabditina</taxon>
        <taxon>Diplogasteromorpha</taxon>
        <taxon>Diplogasteroidea</taxon>
        <taxon>Neodiplogasteridae</taxon>
        <taxon>Pristionchus</taxon>
    </lineage>
</organism>
<feature type="non-terminal residue" evidence="3">
    <location>
        <position position="1"/>
    </location>
</feature>
<protein>
    <recommendedName>
        <fullName evidence="2">Domain of unknown function DB domain-containing protein</fullName>
    </recommendedName>
</protein>